<dbReference type="Proteomes" id="UP000625976">
    <property type="component" value="Unassembled WGS sequence"/>
</dbReference>
<organism evidence="2 3">
    <name type="scientific">Bizionia arctica</name>
    <dbReference type="NCBI Taxonomy" id="1495645"/>
    <lineage>
        <taxon>Bacteria</taxon>
        <taxon>Pseudomonadati</taxon>
        <taxon>Bacteroidota</taxon>
        <taxon>Flavobacteriia</taxon>
        <taxon>Flavobacteriales</taxon>
        <taxon>Flavobacteriaceae</taxon>
        <taxon>Bizionia</taxon>
    </lineage>
</organism>
<evidence type="ECO:0000313" key="3">
    <source>
        <dbReference type="Proteomes" id="UP000625976"/>
    </source>
</evidence>
<evidence type="ECO:0000313" key="2">
    <source>
        <dbReference type="EMBL" id="GGG58382.1"/>
    </source>
</evidence>
<comment type="caution">
    <text evidence="2">The sequence shown here is derived from an EMBL/GenBank/DDBJ whole genome shotgun (WGS) entry which is preliminary data.</text>
</comment>
<evidence type="ECO:0000256" key="1">
    <source>
        <dbReference type="SAM" id="Phobius"/>
    </source>
</evidence>
<reference evidence="2" key="2">
    <citation type="submission" date="2020-09" db="EMBL/GenBank/DDBJ databases">
        <authorList>
            <person name="Sun Q."/>
            <person name="Zhou Y."/>
        </authorList>
    </citation>
    <scope>NUCLEOTIDE SEQUENCE</scope>
    <source>
        <strain evidence="2">CGMCC 1.12751</strain>
    </source>
</reference>
<keyword evidence="1" id="KW-0472">Membrane</keyword>
<dbReference type="EMBL" id="BMFQ01000004">
    <property type="protein sequence ID" value="GGG58382.1"/>
    <property type="molecule type" value="Genomic_DNA"/>
</dbReference>
<keyword evidence="1" id="KW-0812">Transmembrane</keyword>
<sequence>MNNETINSTIKMKNKILAIPADAPAIPPNPKTPAISAIIIKVIVQRNIIFVFMVNIRKLAIRFL</sequence>
<feature type="transmembrane region" description="Helical" evidence="1">
    <location>
        <begin position="34"/>
        <end position="56"/>
    </location>
</feature>
<protein>
    <submittedName>
        <fullName evidence="2">Uncharacterized protein</fullName>
    </submittedName>
</protein>
<reference evidence="2" key="1">
    <citation type="journal article" date="2014" name="Int. J. Syst. Evol. Microbiol.">
        <title>Complete genome sequence of Corynebacterium casei LMG S-19264T (=DSM 44701T), isolated from a smear-ripened cheese.</title>
        <authorList>
            <consortium name="US DOE Joint Genome Institute (JGI-PGF)"/>
            <person name="Walter F."/>
            <person name="Albersmeier A."/>
            <person name="Kalinowski J."/>
            <person name="Ruckert C."/>
        </authorList>
    </citation>
    <scope>NUCLEOTIDE SEQUENCE</scope>
    <source>
        <strain evidence="2">CGMCC 1.12751</strain>
    </source>
</reference>
<dbReference type="AlphaFoldDB" id="A0A917LUL9"/>
<gene>
    <name evidence="2" type="ORF">GCM10010976_31500</name>
</gene>
<keyword evidence="1" id="KW-1133">Transmembrane helix</keyword>
<keyword evidence="3" id="KW-1185">Reference proteome</keyword>
<proteinExistence type="predicted"/>
<name>A0A917LUL9_9FLAO</name>
<accession>A0A917LUL9</accession>